<dbReference type="Proteomes" id="UP001321421">
    <property type="component" value="Chromosome"/>
</dbReference>
<accession>A0ABM8H798</accession>
<dbReference type="Pfam" id="PF13396">
    <property type="entry name" value="PLDc_N"/>
    <property type="match status" value="1"/>
</dbReference>
<protein>
    <recommendedName>
        <fullName evidence="8">Cardiolipin synthase N-terminal domain-containing protein</fullName>
    </recommendedName>
</protein>
<dbReference type="InterPro" id="IPR027379">
    <property type="entry name" value="CLS_N"/>
</dbReference>
<evidence type="ECO:0000313" key="9">
    <source>
        <dbReference type="EMBL" id="BDZ56729.1"/>
    </source>
</evidence>
<evidence type="ECO:0000256" key="3">
    <source>
        <dbReference type="ARBA" id="ARBA00022692"/>
    </source>
</evidence>
<evidence type="ECO:0000256" key="2">
    <source>
        <dbReference type="ARBA" id="ARBA00022475"/>
    </source>
</evidence>
<reference evidence="10" key="1">
    <citation type="journal article" date="2019" name="Int. J. Syst. Evol. Microbiol.">
        <title>The Global Catalogue of Microorganisms (GCM) 10K type strain sequencing project: providing services to taxonomists for standard genome sequencing and annotation.</title>
        <authorList>
            <consortium name="The Broad Institute Genomics Platform"/>
            <consortium name="The Broad Institute Genome Sequencing Center for Infectious Disease"/>
            <person name="Wu L."/>
            <person name="Ma J."/>
        </authorList>
    </citation>
    <scope>NUCLEOTIDE SEQUENCE [LARGE SCALE GENOMIC DNA]</scope>
    <source>
        <strain evidence="10">NBRC 110608</strain>
    </source>
</reference>
<keyword evidence="10" id="KW-1185">Reference proteome</keyword>
<sequence>MAESGVGRDARGAHGTGADPLLGLAVVVYALADCIQTPDDRVRHLPKPAWIGVIALVPVVGAIVWLVVGRSRRTSFGPPRGRPPGPRGPDDDPDFLRGL</sequence>
<gene>
    <name evidence="9" type="ORF">GCM10025872_03860</name>
</gene>
<evidence type="ECO:0000256" key="5">
    <source>
        <dbReference type="ARBA" id="ARBA00023136"/>
    </source>
</evidence>
<evidence type="ECO:0000259" key="8">
    <source>
        <dbReference type="Pfam" id="PF13396"/>
    </source>
</evidence>
<evidence type="ECO:0000256" key="1">
    <source>
        <dbReference type="ARBA" id="ARBA00004651"/>
    </source>
</evidence>
<feature type="region of interest" description="Disordered" evidence="6">
    <location>
        <begin position="73"/>
        <end position="99"/>
    </location>
</feature>
<dbReference type="RefSeq" id="WP_289232155.1">
    <property type="nucleotide sequence ID" value="NZ_AP027735.1"/>
</dbReference>
<keyword evidence="2" id="KW-1003">Cell membrane</keyword>
<evidence type="ECO:0000256" key="4">
    <source>
        <dbReference type="ARBA" id="ARBA00022989"/>
    </source>
</evidence>
<keyword evidence="5 7" id="KW-0472">Membrane</keyword>
<organism evidence="9 10">
    <name type="scientific">Barrientosiimonas endolithica</name>
    <dbReference type="NCBI Taxonomy" id="1535208"/>
    <lineage>
        <taxon>Bacteria</taxon>
        <taxon>Bacillati</taxon>
        <taxon>Actinomycetota</taxon>
        <taxon>Actinomycetes</taxon>
        <taxon>Micrococcales</taxon>
        <taxon>Dermacoccaceae</taxon>
        <taxon>Barrientosiimonas</taxon>
    </lineage>
</organism>
<feature type="domain" description="Cardiolipin synthase N-terminal" evidence="8">
    <location>
        <begin position="26"/>
        <end position="70"/>
    </location>
</feature>
<evidence type="ECO:0000256" key="6">
    <source>
        <dbReference type="SAM" id="MobiDB-lite"/>
    </source>
</evidence>
<evidence type="ECO:0000256" key="7">
    <source>
        <dbReference type="SAM" id="Phobius"/>
    </source>
</evidence>
<evidence type="ECO:0000313" key="10">
    <source>
        <dbReference type="Proteomes" id="UP001321421"/>
    </source>
</evidence>
<keyword evidence="3 7" id="KW-0812">Transmembrane</keyword>
<dbReference type="EMBL" id="AP027735">
    <property type="protein sequence ID" value="BDZ56729.1"/>
    <property type="molecule type" value="Genomic_DNA"/>
</dbReference>
<keyword evidence="4 7" id="KW-1133">Transmembrane helix</keyword>
<comment type="subcellular location">
    <subcellularLocation>
        <location evidence="1">Cell membrane</location>
        <topology evidence="1">Multi-pass membrane protein</topology>
    </subcellularLocation>
</comment>
<name>A0ABM8H798_9MICO</name>
<feature type="transmembrane region" description="Helical" evidence="7">
    <location>
        <begin position="49"/>
        <end position="68"/>
    </location>
</feature>
<proteinExistence type="predicted"/>